<proteinExistence type="predicted"/>
<accession>A0A2G8S0M9</accession>
<protein>
    <submittedName>
        <fullName evidence="2">Uncharacterized protein</fullName>
    </submittedName>
</protein>
<feature type="region of interest" description="Disordered" evidence="1">
    <location>
        <begin position="1"/>
        <end position="34"/>
    </location>
</feature>
<keyword evidence="3" id="KW-1185">Reference proteome</keyword>
<name>A0A2G8S0M9_9APHY</name>
<dbReference type="EMBL" id="AYKW01000034">
    <property type="protein sequence ID" value="PIL27305.1"/>
    <property type="molecule type" value="Genomic_DNA"/>
</dbReference>
<evidence type="ECO:0000313" key="2">
    <source>
        <dbReference type="EMBL" id="PIL27305.1"/>
    </source>
</evidence>
<evidence type="ECO:0000313" key="3">
    <source>
        <dbReference type="Proteomes" id="UP000230002"/>
    </source>
</evidence>
<gene>
    <name evidence="2" type="ORF">GSI_10452</name>
</gene>
<dbReference type="Proteomes" id="UP000230002">
    <property type="component" value="Unassembled WGS sequence"/>
</dbReference>
<dbReference type="AlphaFoldDB" id="A0A2G8S0M9"/>
<feature type="region of interest" description="Disordered" evidence="1">
    <location>
        <begin position="61"/>
        <end position="82"/>
    </location>
</feature>
<sequence length="119" mass="12943">MQVQNVMEKPRHAKAHTGYRDTSEEGHGVPQAIQHEESTSTFTNNFGALSEGGASLDDKEVHEQTPMGAGSPSRIGCHRQYPTSGTASWMLDGGRYRDRHEPVRCRMGSASDASATITL</sequence>
<organism evidence="2 3">
    <name type="scientific">Ganoderma sinense ZZ0214-1</name>
    <dbReference type="NCBI Taxonomy" id="1077348"/>
    <lineage>
        <taxon>Eukaryota</taxon>
        <taxon>Fungi</taxon>
        <taxon>Dikarya</taxon>
        <taxon>Basidiomycota</taxon>
        <taxon>Agaricomycotina</taxon>
        <taxon>Agaricomycetes</taxon>
        <taxon>Polyporales</taxon>
        <taxon>Polyporaceae</taxon>
        <taxon>Ganoderma</taxon>
    </lineage>
</organism>
<comment type="caution">
    <text evidence="2">The sequence shown here is derived from an EMBL/GenBank/DDBJ whole genome shotgun (WGS) entry which is preliminary data.</text>
</comment>
<evidence type="ECO:0000256" key="1">
    <source>
        <dbReference type="SAM" id="MobiDB-lite"/>
    </source>
</evidence>
<reference evidence="2 3" key="1">
    <citation type="journal article" date="2015" name="Sci. Rep.">
        <title>Chromosome-level genome map provides insights into diverse defense mechanisms in the medicinal fungus Ganoderma sinense.</title>
        <authorList>
            <person name="Zhu Y."/>
            <person name="Xu J."/>
            <person name="Sun C."/>
            <person name="Zhou S."/>
            <person name="Xu H."/>
            <person name="Nelson D.R."/>
            <person name="Qian J."/>
            <person name="Song J."/>
            <person name="Luo H."/>
            <person name="Xiang L."/>
            <person name="Li Y."/>
            <person name="Xu Z."/>
            <person name="Ji A."/>
            <person name="Wang L."/>
            <person name="Lu S."/>
            <person name="Hayward A."/>
            <person name="Sun W."/>
            <person name="Li X."/>
            <person name="Schwartz D.C."/>
            <person name="Wang Y."/>
            <person name="Chen S."/>
        </authorList>
    </citation>
    <scope>NUCLEOTIDE SEQUENCE [LARGE SCALE GENOMIC DNA]</scope>
    <source>
        <strain evidence="2 3">ZZ0214-1</strain>
    </source>
</reference>
<feature type="compositionally biased region" description="Basic and acidic residues" evidence="1">
    <location>
        <begin position="18"/>
        <end position="27"/>
    </location>
</feature>